<evidence type="ECO:0000256" key="1">
    <source>
        <dbReference type="ARBA" id="ARBA00007355"/>
    </source>
</evidence>
<feature type="compositionally biased region" description="Polar residues" evidence="2">
    <location>
        <begin position="113"/>
        <end position="130"/>
    </location>
</feature>
<proteinExistence type="inferred from homology"/>
<organism evidence="3 4">
    <name type="scientific">Recurvomyces mirabilis</name>
    <dbReference type="NCBI Taxonomy" id="574656"/>
    <lineage>
        <taxon>Eukaryota</taxon>
        <taxon>Fungi</taxon>
        <taxon>Dikarya</taxon>
        <taxon>Ascomycota</taxon>
        <taxon>Pezizomycotina</taxon>
        <taxon>Dothideomycetes</taxon>
        <taxon>Dothideomycetidae</taxon>
        <taxon>Mycosphaerellales</taxon>
        <taxon>Teratosphaeriaceae</taxon>
        <taxon>Recurvomyces</taxon>
    </lineage>
</organism>
<evidence type="ECO:0008006" key="5">
    <source>
        <dbReference type="Google" id="ProtNLM"/>
    </source>
</evidence>
<feature type="region of interest" description="Disordered" evidence="2">
    <location>
        <begin position="167"/>
        <end position="226"/>
    </location>
</feature>
<dbReference type="AlphaFoldDB" id="A0AAE0WW47"/>
<dbReference type="GO" id="GO:0045271">
    <property type="term" value="C:respiratory chain complex I"/>
    <property type="evidence" value="ECO:0007669"/>
    <property type="project" value="InterPro"/>
</dbReference>
<dbReference type="PANTHER" id="PTHR32470:SF2">
    <property type="entry name" value="NADH DEHYDROGENASE [UBIQUINONE] 1 ALPHA SUBCOMPLEX ASSEMBLY FACTOR 2"/>
    <property type="match status" value="1"/>
</dbReference>
<evidence type="ECO:0000256" key="2">
    <source>
        <dbReference type="SAM" id="MobiDB-lite"/>
    </source>
</evidence>
<accession>A0AAE0WW47</accession>
<evidence type="ECO:0000313" key="4">
    <source>
        <dbReference type="Proteomes" id="UP001274830"/>
    </source>
</evidence>
<dbReference type="Pfam" id="PF05071">
    <property type="entry name" value="NDUFA12"/>
    <property type="match status" value="1"/>
</dbReference>
<feature type="region of interest" description="Disordered" evidence="2">
    <location>
        <begin position="113"/>
        <end position="144"/>
    </location>
</feature>
<sequence>MSTPFQAPGAIRNLWFRWKALRLPWRKQFLVGNDLAGNTFWEFRDALQAGRWRRIVKYSNTPHYADVKISPQWHQWLRHTRPLAPTLQEQQYEVSRQESMKILAARADERWNSMPSYLDSPSKNLSQAQPSLAPKDPGGYAQQTEPEYKQGVASGVEDMGKVAAVAVEGKDGKEVDEGRFKGGTREAPRNLERKTEPAPWAGQRPAGAPSENWQPESWTPGPAARR</sequence>
<keyword evidence="4" id="KW-1185">Reference proteome</keyword>
<name>A0AAE0WW47_9PEZI</name>
<evidence type="ECO:0000313" key="3">
    <source>
        <dbReference type="EMBL" id="KAK3678985.1"/>
    </source>
</evidence>
<feature type="compositionally biased region" description="Basic and acidic residues" evidence="2">
    <location>
        <begin position="168"/>
        <end position="196"/>
    </location>
</feature>
<protein>
    <recommendedName>
        <fullName evidence="5">NADH dehydrogenase [ubiquinone] 1 alpha subcomplex subunit</fullName>
    </recommendedName>
</protein>
<comment type="similarity">
    <text evidence="1">Belongs to the complex I NDUFA12 subunit family.</text>
</comment>
<dbReference type="Proteomes" id="UP001274830">
    <property type="component" value="Unassembled WGS sequence"/>
</dbReference>
<dbReference type="InterPro" id="IPR007763">
    <property type="entry name" value="NDUFA12"/>
</dbReference>
<reference evidence="3" key="1">
    <citation type="submission" date="2023-07" db="EMBL/GenBank/DDBJ databases">
        <title>Black Yeasts Isolated from many extreme environments.</title>
        <authorList>
            <person name="Coleine C."/>
            <person name="Stajich J.E."/>
            <person name="Selbmann L."/>
        </authorList>
    </citation>
    <scope>NUCLEOTIDE SEQUENCE</scope>
    <source>
        <strain evidence="3">CCFEE 5485</strain>
    </source>
</reference>
<gene>
    <name evidence="3" type="ORF">LTR78_001438</name>
</gene>
<dbReference type="GO" id="GO:0032981">
    <property type="term" value="P:mitochondrial respiratory chain complex I assembly"/>
    <property type="evidence" value="ECO:0007669"/>
    <property type="project" value="TreeGrafter"/>
</dbReference>
<dbReference type="InterPro" id="IPR052618">
    <property type="entry name" value="ComplexI_NDUFA12"/>
</dbReference>
<comment type="caution">
    <text evidence="3">The sequence shown here is derived from an EMBL/GenBank/DDBJ whole genome shotgun (WGS) entry which is preliminary data.</text>
</comment>
<dbReference type="GO" id="GO:0005739">
    <property type="term" value="C:mitochondrion"/>
    <property type="evidence" value="ECO:0007669"/>
    <property type="project" value="TreeGrafter"/>
</dbReference>
<dbReference type="PANTHER" id="PTHR32470">
    <property type="entry name" value="ADH DEHYDROGENASE [UBIQUINONE] 1 ALPHA SUBCOMPLEX ASSEMBLY FACTOR 2"/>
    <property type="match status" value="1"/>
</dbReference>
<dbReference type="EMBL" id="JAUTXT010000003">
    <property type="protein sequence ID" value="KAK3678985.1"/>
    <property type="molecule type" value="Genomic_DNA"/>
</dbReference>